<comment type="similarity">
    <text evidence="1 2">Belongs to the BolA/IbaG family.</text>
</comment>
<reference evidence="3 4" key="1">
    <citation type="submission" date="2016-10" db="EMBL/GenBank/DDBJ databases">
        <authorList>
            <person name="Varghese N."/>
            <person name="Submissions S."/>
        </authorList>
    </citation>
    <scope>NUCLEOTIDE SEQUENCE [LARGE SCALE GENOMIC DNA]</scope>
    <source>
        <strain evidence="3 4">Nl1</strain>
    </source>
</reference>
<dbReference type="SUPFAM" id="SSF82657">
    <property type="entry name" value="BolA-like"/>
    <property type="match status" value="1"/>
</dbReference>
<keyword evidence="4" id="KW-1185">Reference proteome</keyword>
<evidence type="ECO:0000313" key="4">
    <source>
        <dbReference type="Proteomes" id="UP000183471"/>
    </source>
</evidence>
<dbReference type="InterPro" id="IPR036065">
    <property type="entry name" value="BolA-like_sf"/>
</dbReference>
<organism evidence="3 4">
    <name type="scientific">Nitrosospira multiformis</name>
    <dbReference type="NCBI Taxonomy" id="1231"/>
    <lineage>
        <taxon>Bacteria</taxon>
        <taxon>Pseudomonadati</taxon>
        <taxon>Pseudomonadota</taxon>
        <taxon>Betaproteobacteria</taxon>
        <taxon>Nitrosomonadales</taxon>
        <taxon>Nitrosomonadaceae</taxon>
        <taxon>Nitrosospira</taxon>
    </lineage>
</organism>
<dbReference type="Pfam" id="PF01722">
    <property type="entry name" value="BolA"/>
    <property type="match status" value="1"/>
</dbReference>
<sequence length="82" mass="9395">MVTSESIKNHIETSMPCELVHVEGDDGRHFSAIIVSAEFREKNMVQQHQLVYRALGDRMKQEIHALSMKTLTPEQWAENSQA</sequence>
<dbReference type="InterPro" id="IPR050961">
    <property type="entry name" value="BolA/IbaG_stress_morph_reg"/>
</dbReference>
<evidence type="ECO:0000256" key="1">
    <source>
        <dbReference type="ARBA" id="ARBA00005578"/>
    </source>
</evidence>
<gene>
    <name evidence="3" type="ORF">SAMN05216402_0571</name>
</gene>
<protein>
    <submittedName>
        <fullName evidence="3">Transcriptional regulator, BolA protein family</fullName>
    </submittedName>
</protein>
<name>A0ABY0T6Z6_9PROT</name>
<evidence type="ECO:0000313" key="3">
    <source>
        <dbReference type="EMBL" id="SDQ36524.1"/>
    </source>
</evidence>
<comment type="caution">
    <text evidence="3">The sequence shown here is derived from an EMBL/GenBank/DDBJ whole genome shotgun (WGS) entry which is preliminary data.</text>
</comment>
<proteinExistence type="inferred from homology"/>
<dbReference type="Proteomes" id="UP000183471">
    <property type="component" value="Unassembled WGS sequence"/>
</dbReference>
<dbReference type="InterPro" id="IPR002634">
    <property type="entry name" value="BolA"/>
</dbReference>
<dbReference type="EMBL" id="FNKY01000001">
    <property type="protein sequence ID" value="SDQ36524.1"/>
    <property type="molecule type" value="Genomic_DNA"/>
</dbReference>
<dbReference type="RefSeq" id="WP_074634094.1">
    <property type="nucleotide sequence ID" value="NZ_FNKY01000001.1"/>
</dbReference>
<dbReference type="PIRSF" id="PIRSF003113">
    <property type="entry name" value="BolA"/>
    <property type="match status" value="1"/>
</dbReference>
<dbReference type="Gene3D" id="3.30.300.90">
    <property type="entry name" value="BolA-like"/>
    <property type="match status" value="1"/>
</dbReference>
<dbReference type="PANTHER" id="PTHR46229">
    <property type="entry name" value="BOLA TRANSCRIPTION REGULATOR"/>
    <property type="match status" value="1"/>
</dbReference>
<accession>A0ABY0T6Z6</accession>
<dbReference type="PANTHER" id="PTHR46229:SF2">
    <property type="entry name" value="BOLA-LIKE PROTEIN 1"/>
    <property type="match status" value="1"/>
</dbReference>
<evidence type="ECO:0000256" key="2">
    <source>
        <dbReference type="RuleBase" id="RU003860"/>
    </source>
</evidence>